<dbReference type="PANTHER" id="PTHR42730">
    <property type="entry name" value="2-OXOGLUTARATE SYNTHASE SUBUNIT KORC"/>
    <property type="match status" value="1"/>
</dbReference>
<protein>
    <submittedName>
        <fullName evidence="3">2-oxoglutarate ferredoxin oxidoreductase, gamma subunit</fullName>
        <ecNumber evidence="3">1.2.7.3</ecNumber>
    </submittedName>
</protein>
<dbReference type="STRING" id="323259.Mhun_0094"/>
<dbReference type="SUPFAM" id="SSF53323">
    <property type="entry name" value="Pyruvate-ferredoxin oxidoreductase, PFOR, domain III"/>
    <property type="match status" value="1"/>
</dbReference>
<accession>Q2FPT9</accession>
<keyword evidence="1 3" id="KW-0560">Oxidoreductase</keyword>
<dbReference type="GeneID" id="3922112"/>
<dbReference type="PANTHER" id="PTHR42730:SF1">
    <property type="entry name" value="2-OXOGLUTARATE SYNTHASE SUBUNIT KORC"/>
    <property type="match status" value="1"/>
</dbReference>
<dbReference type="InterPro" id="IPR019752">
    <property type="entry name" value="Pyrv/ketoisovalerate_OxRed_cat"/>
</dbReference>
<dbReference type="InParanoid" id="Q2FPT9"/>
<gene>
    <name evidence="3" type="ordered locus">Mhun_0094</name>
</gene>
<dbReference type="AlphaFoldDB" id="Q2FPT9"/>
<dbReference type="InterPro" id="IPR052554">
    <property type="entry name" value="2-oxoglutarate_synth_KorC"/>
</dbReference>
<evidence type="ECO:0000256" key="1">
    <source>
        <dbReference type="ARBA" id="ARBA00023002"/>
    </source>
</evidence>
<dbReference type="InterPro" id="IPR002869">
    <property type="entry name" value="Pyrv_flavodox_OxRed_cen"/>
</dbReference>
<reference evidence="4" key="1">
    <citation type="journal article" date="2016" name="Stand. Genomic Sci.">
        <title>Complete genome sequence of Methanospirillum hungatei type strain JF1.</title>
        <authorList>
            <person name="Gunsalus R.P."/>
            <person name="Cook L.E."/>
            <person name="Crable B."/>
            <person name="Rohlin L."/>
            <person name="McDonald E."/>
            <person name="Mouttaki H."/>
            <person name="Sieber J.R."/>
            <person name="Poweleit N."/>
            <person name="Zhou H."/>
            <person name="Lapidus A.L."/>
            <person name="Daligault H.E."/>
            <person name="Land M."/>
            <person name="Gilna P."/>
            <person name="Ivanova N."/>
            <person name="Kyrpides N."/>
            <person name="Culley D.E."/>
            <person name="McInerney M.J."/>
        </authorList>
    </citation>
    <scope>NUCLEOTIDE SEQUENCE [LARGE SCALE GENOMIC DNA]</scope>
    <source>
        <strain evidence="4">ATCC 27890 / DSM 864 / NBRC 100397 / JF-1</strain>
    </source>
</reference>
<dbReference type="Gene3D" id="3.40.920.10">
    <property type="entry name" value="Pyruvate-ferredoxin oxidoreductase, PFOR, domain III"/>
    <property type="match status" value="1"/>
</dbReference>
<evidence type="ECO:0000259" key="2">
    <source>
        <dbReference type="Pfam" id="PF01558"/>
    </source>
</evidence>
<dbReference type="HOGENOM" id="CLU_087284_0_0_2"/>
<name>Q2FPT9_METHJ</name>
<dbReference type="Pfam" id="PF01558">
    <property type="entry name" value="POR"/>
    <property type="match status" value="1"/>
</dbReference>
<evidence type="ECO:0000313" key="3">
    <source>
        <dbReference type="EMBL" id="ABD39872.1"/>
    </source>
</evidence>
<feature type="domain" description="Pyruvate/ketoisovalerate oxidoreductase catalytic" evidence="2">
    <location>
        <begin position="11"/>
        <end position="169"/>
    </location>
</feature>
<sequence>MRHEIRFSGFGGQGIILSAVILGRAAALYDQKYAVQTQVYGPEARGGASMSAVIIDDEPILFPKVRDPDTYVIMSQQGFEKYGKNPRADAVMLLDSDLVHDRPSCTWVGIPATLSAKKDLGREIVANIIMLGALTTATTVVSGPALEKAILDSVPKGTEDLNLKAMRRGQELGIEGGSS</sequence>
<dbReference type="EMBL" id="CP000254">
    <property type="protein sequence ID" value="ABD39872.1"/>
    <property type="molecule type" value="Genomic_DNA"/>
</dbReference>
<dbReference type="OrthoDB" id="18183at2157"/>
<dbReference type="EC" id="1.2.7.3" evidence="3"/>
<proteinExistence type="predicted"/>
<dbReference type="GO" id="GO:0047553">
    <property type="term" value="F:2-oxoglutarate synthase activity"/>
    <property type="evidence" value="ECO:0007669"/>
    <property type="project" value="UniProtKB-EC"/>
</dbReference>
<dbReference type="eggNOG" id="arCOG01602">
    <property type="taxonomic scope" value="Archaea"/>
</dbReference>
<evidence type="ECO:0000313" key="4">
    <source>
        <dbReference type="Proteomes" id="UP000001941"/>
    </source>
</evidence>
<organism evidence="3 4">
    <name type="scientific">Methanospirillum hungatei JF-1 (strain ATCC 27890 / DSM 864 / NBRC 100397 / JF-1)</name>
    <dbReference type="NCBI Taxonomy" id="323259"/>
    <lineage>
        <taxon>Archaea</taxon>
        <taxon>Methanobacteriati</taxon>
        <taxon>Methanobacteriota</taxon>
        <taxon>Stenosarchaea group</taxon>
        <taxon>Methanomicrobia</taxon>
        <taxon>Methanomicrobiales</taxon>
        <taxon>Methanospirillaceae</taxon>
        <taxon>Methanospirillum</taxon>
    </lineage>
</organism>
<dbReference type="KEGG" id="mhu:Mhun_0094"/>
<keyword evidence="4" id="KW-1185">Reference proteome</keyword>
<dbReference type="Proteomes" id="UP000001941">
    <property type="component" value="Chromosome"/>
</dbReference>
<dbReference type="RefSeq" id="WP_011447168.1">
    <property type="nucleotide sequence ID" value="NC_007796.1"/>
</dbReference>
<dbReference type="FunCoup" id="Q2FPT9">
    <property type="interactions" value="65"/>
</dbReference>
<dbReference type="EnsemblBacteria" id="ABD39872">
    <property type="protein sequence ID" value="ABD39872"/>
    <property type="gene ID" value="Mhun_0094"/>
</dbReference>